<keyword evidence="3 8" id="KW-0548">Nucleotidyltransferase</keyword>
<proteinExistence type="inferred from homology"/>
<dbReference type="PANTHER" id="PTHR34388:SF1">
    <property type="entry name" value="DNA POLYMERASE III SUBUNIT DELTA"/>
    <property type="match status" value="1"/>
</dbReference>
<dbReference type="Gene3D" id="3.40.50.300">
    <property type="entry name" value="P-loop containing nucleotide triphosphate hydrolases"/>
    <property type="match status" value="1"/>
</dbReference>
<name>A0ABU8XKW5_9PROT</name>
<dbReference type="NCBIfam" id="TIGR01128">
    <property type="entry name" value="holA"/>
    <property type="match status" value="1"/>
</dbReference>
<keyword evidence="5" id="KW-0239">DNA-directed DNA polymerase</keyword>
<evidence type="ECO:0000256" key="2">
    <source>
        <dbReference type="ARBA" id="ARBA00022679"/>
    </source>
</evidence>
<comment type="caution">
    <text evidence="8">The sequence shown here is derived from an EMBL/GenBank/DDBJ whole genome shotgun (WGS) entry which is preliminary data.</text>
</comment>
<dbReference type="SUPFAM" id="SSF48019">
    <property type="entry name" value="post-AAA+ oligomerization domain-like"/>
    <property type="match status" value="1"/>
</dbReference>
<organism evidence="8 9">
    <name type="scientific">Benzoatithermus flavus</name>
    <dbReference type="NCBI Taxonomy" id="3108223"/>
    <lineage>
        <taxon>Bacteria</taxon>
        <taxon>Pseudomonadati</taxon>
        <taxon>Pseudomonadota</taxon>
        <taxon>Alphaproteobacteria</taxon>
        <taxon>Geminicoccales</taxon>
        <taxon>Geminicoccaceae</taxon>
        <taxon>Benzoatithermus</taxon>
    </lineage>
</organism>
<dbReference type="InterPro" id="IPR008921">
    <property type="entry name" value="DNA_pol3_clamp-load_cplx_C"/>
</dbReference>
<dbReference type="EC" id="2.7.7.7" evidence="1"/>
<dbReference type="PANTHER" id="PTHR34388">
    <property type="entry name" value="DNA POLYMERASE III SUBUNIT DELTA"/>
    <property type="match status" value="1"/>
</dbReference>
<evidence type="ECO:0000256" key="5">
    <source>
        <dbReference type="ARBA" id="ARBA00022932"/>
    </source>
</evidence>
<evidence type="ECO:0000256" key="4">
    <source>
        <dbReference type="ARBA" id="ARBA00022705"/>
    </source>
</evidence>
<dbReference type="SUPFAM" id="SSF52540">
    <property type="entry name" value="P-loop containing nucleoside triphosphate hydrolases"/>
    <property type="match status" value="1"/>
</dbReference>
<evidence type="ECO:0000256" key="6">
    <source>
        <dbReference type="ARBA" id="ARBA00034754"/>
    </source>
</evidence>
<dbReference type="InterPro" id="IPR027417">
    <property type="entry name" value="P-loop_NTPase"/>
</dbReference>
<evidence type="ECO:0000256" key="1">
    <source>
        <dbReference type="ARBA" id="ARBA00012417"/>
    </source>
</evidence>
<evidence type="ECO:0000313" key="8">
    <source>
        <dbReference type="EMBL" id="MEK0081837.1"/>
    </source>
</evidence>
<dbReference type="InterPro" id="IPR005790">
    <property type="entry name" value="DNA_polIII_delta"/>
</dbReference>
<reference evidence="8 9" key="1">
    <citation type="submission" date="2024-01" db="EMBL/GenBank/DDBJ databases">
        <title>Multi-omics insights into the function and evolution of sodium benzoate biodegradation pathways in Benzoatithermus flavus gen. nov., sp. nov. from hot spring.</title>
        <authorList>
            <person name="Hu C.-J."/>
            <person name="Li W.-J."/>
        </authorList>
    </citation>
    <scope>NUCLEOTIDE SEQUENCE [LARGE SCALE GENOMIC DNA]</scope>
    <source>
        <strain evidence="8 9">SYSU G07066</strain>
    </source>
</reference>
<dbReference type="Proteomes" id="UP001375743">
    <property type="component" value="Unassembled WGS sequence"/>
</dbReference>
<evidence type="ECO:0000313" key="9">
    <source>
        <dbReference type="Proteomes" id="UP001375743"/>
    </source>
</evidence>
<evidence type="ECO:0000256" key="3">
    <source>
        <dbReference type="ARBA" id="ARBA00022695"/>
    </source>
</evidence>
<keyword evidence="4" id="KW-0235">DNA replication</keyword>
<sequence>MRLTAGRVESFLAKPDPAVSTVLLYGPDAGLVAERARRLARTVVEDLEDPFRVSELSADELREAPGRLVEEAQALCLMGGRRLVRVRDAVDGISPAVRDLLALPQQEGFVLLEAGELGGGSSLRRLIEAAAKAVALPCYREEGGKLETSVRELLAEHGLQVEPDAFAYLVANLGGDRAVTRAEIEKLALYLADAPGQRATLADVTAVVGDSSALGIEDAVQAAVLGETVRLDRALDRLLAEGEAPVRILRSTAAYLLRLLRLHGEVAGGSSAQAAVAALRPPLPPRVQEGMVKALQRWDGDALVGGLTLLQTAETRCKSTGMPEALICRAALARLGMLPKPPRPRPQGPPPRS</sequence>
<dbReference type="GO" id="GO:0003887">
    <property type="term" value="F:DNA-directed DNA polymerase activity"/>
    <property type="evidence" value="ECO:0007669"/>
    <property type="project" value="UniProtKB-EC"/>
</dbReference>
<evidence type="ECO:0000256" key="7">
    <source>
        <dbReference type="ARBA" id="ARBA00049244"/>
    </source>
</evidence>
<dbReference type="RefSeq" id="WP_418157680.1">
    <property type="nucleotide sequence ID" value="NZ_JBBLZC010000001.1"/>
</dbReference>
<dbReference type="Gene3D" id="1.20.272.10">
    <property type="match status" value="1"/>
</dbReference>
<comment type="similarity">
    <text evidence="6">Belongs to the DNA polymerase HolA subunit family.</text>
</comment>
<gene>
    <name evidence="8" type="primary">holA</name>
    <name evidence="8" type="ORF">U1T56_01635</name>
</gene>
<protein>
    <recommendedName>
        <fullName evidence="1">DNA-directed DNA polymerase</fullName>
        <ecNumber evidence="1">2.7.7.7</ecNumber>
    </recommendedName>
</protein>
<keyword evidence="9" id="KW-1185">Reference proteome</keyword>
<comment type="catalytic activity">
    <reaction evidence="7">
        <text>DNA(n) + a 2'-deoxyribonucleoside 5'-triphosphate = DNA(n+1) + diphosphate</text>
        <dbReference type="Rhea" id="RHEA:22508"/>
        <dbReference type="Rhea" id="RHEA-COMP:17339"/>
        <dbReference type="Rhea" id="RHEA-COMP:17340"/>
        <dbReference type="ChEBI" id="CHEBI:33019"/>
        <dbReference type="ChEBI" id="CHEBI:61560"/>
        <dbReference type="ChEBI" id="CHEBI:173112"/>
        <dbReference type="EC" id="2.7.7.7"/>
    </reaction>
</comment>
<dbReference type="EMBL" id="JBBLZC010000001">
    <property type="protein sequence ID" value="MEK0081837.1"/>
    <property type="molecule type" value="Genomic_DNA"/>
</dbReference>
<accession>A0ABU8XKW5</accession>
<keyword evidence="2 8" id="KW-0808">Transferase</keyword>